<gene>
    <name evidence="2" type="ordered locus">CKL_2203</name>
</gene>
<keyword evidence="1" id="KW-0812">Transmembrane</keyword>
<keyword evidence="3" id="KW-1185">Reference proteome</keyword>
<proteinExistence type="predicted"/>
<sequence>MKRWIKDVIIFGIFIAMIISTSIQFLCTNGINNLSGLFGQLILLTLGFTGLINIFQYCNFRIFIPNLLLKEKQSQQNRDINNLMYEYFKNESTF</sequence>
<name>A5MZB9_CLOK5</name>
<dbReference type="Proteomes" id="UP000002411">
    <property type="component" value="Chromosome"/>
</dbReference>
<dbReference type="EMBL" id="CP000673">
    <property type="protein sequence ID" value="EDK34215.1"/>
    <property type="molecule type" value="Genomic_DNA"/>
</dbReference>
<feature type="transmembrane region" description="Helical" evidence="1">
    <location>
        <begin position="38"/>
        <end position="60"/>
    </location>
</feature>
<dbReference type="AlphaFoldDB" id="A5MZB9"/>
<organism evidence="2 3">
    <name type="scientific">Clostridium kluyveri (strain ATCC 8527 / DSM 555 / NBRC 12016 / NCIMB 10680 / K1)</name>
    <dbReference type="NCBI Taxonomy" id="431943"/>
    <lineage>
        <taxon>Bacteria</taxon>
        <taxon>Bacillati</taxon>
        <taxon>Bacillota</taxon>
        <taxon>Clostridia</taxon>
        <taxon>Eubacteriales</taxon>
        <taxon>Clostridiaceae</taxon>
        <taxon>Clostridium</taxon>
    </lineage>
</organism>
<evidence type="ECO:0000313" key="3">
    <source>
        <dbReference type="Proteomes" id="UP000002411"/>
    </source>
</evidence>
<keyword evidence="1" id="KW-1133">Transmembrane helix</keyword>
<evidence type="ECO:0000256" key="1">
    <source>
        <dbReference type="SAM" id="Phobius"/>
    </source>
</evidence>
<dbReference type="KEGG" id="ckl:CKL_2203"/>
<accession>A5MZB9</accession>
<evidence type="ECO:0000313" key="2">
    <source>
        <dbReference type="EMBL" id="EDK34215.1"/>
    </source>
</evidence>
<reference evidence="2 3" key="1">
    <citation type="journal article" date="2008" name="Proc. Natl. Acad. Sci. U.S.A.">
        <title>The genome of Clostridium kluyveri, a strict anaerobe with unique metabolic features.</title>
        <authorList>
            <person name="Seedorf H."/>
            <person name="Fricke W.F."/>
            <person name="Veith B."/>
            <person name="Brueggemann H."/>
            <person name="Liesegang H."/>
            <person name="Strittmatter A."/>
            <person name="Miethke M."/>
            <person name="Buckel W."/>
            <person name="Hinderberger J."/>
            <person name="Li F."/>
            <person name="Hagemeier C."/>
            <person name="Thauer R.K."/>
            <person name="Gottschalk G."/>
        </authorList>
    </citation>
    <scope>NUCLEOTIDE SEQUENCE [LARGE SCALE GENOMIC DNA]</scope>
    <source>
        <strain evidence="3">ATCC 8527 / DSM 555 / NCIMB 10680</strain>
    </source>
</reference>
<keyword evidence="1" id="KW-0472">Membrane</keyword>
<feature type="transmembrane region" description="Helical" evidence="1">
    <location>
        <begin position="7"/>
        <end position="26"/>
    </location>
</feature>
<dbReference type="RefSeq" id="WP_012102543.1">
    <property type="nucleotide sequence ID" value="NC_009706.1"/>
</dbReference>
<dbReference type="HOGENOM" id="CLU_2381112_0_0_9"/>
<dbReference type="STRING" id="431943.CKL_2203"/>
<protein>
    <submittedName>
        <fullName evidence="2">Uncharacterized protein</fullName>
    </submittedName>
</protein>